<evidence type="ECO:0000313" key="3">
    <source>
        <dbReference type="Proteomes" id="UP000013148"/>
    </source>
</evidence>
<dbReference type="Pfam" id="PF24719">
    <property type="entry name" value="Imm33-like"/>
    <property type="match status" value="1"/>
</dbReference>
<gene>
    <name evidence="2" type="ORF">F964_03349</name>
</gene>
<feature type="domain" description="Imm33-like" evidence="1">
    <location>
        <begin position="36"/>
        <end position="136"/>
    </location>
</feature>
<dbReference type="Proteomes" id="UP000013148">
    <property type="component" value="Unassembled WGS sequence"/>
</dbReference>
<comment type="caution">
    <text evidence="2">The sequence shown here is derived from an EMBL/GenBank/DDBJ whole genome shotgun (WGS) entry which is preliminary data.</text>
</comment>
<evidence type="ECO:0000259" key="1">
    <source>
        <dbReference type="Pfam" id="PF24719"/>
    </source>
</evidence>
<keyword evidence="3" id="KW-1185">Reference proteome</keyword>
<accession>N8Y517</accession>
<protein>
    <recommendedName>
        <fullName evidence="1">Imm33-like domain-containing protein</fullName>
    </recommendedName>
</protein>
<name>N8Y517_ACIGI</name>
<sequence length="140" mass="16251">MQDSFGELIVIVKLSAYNLTKSNRSEMYMLQDFVEEQKLVCEEFDSRYIKVNETDLVAIAKQTLSKEPIVGLRKQPDAENVSWFIYGGELEEGEDFFDVISVKELEEVFPDAIPYLALEQGFRFMIDADEYEDVWKADIL</sequence>
<organism evidence="2 3">
    <name type="scientific">Acinetobacter guillouiae NIPH 991</name>
    <dbReference type="NCBI Taxonomy" id="1217656"/>
    <lineage>
        <taxon>Bacteria</taxon>
        <taxon>Pseudomonadati</taxon>
        <taxon>Pseudomonadota</taxon>
        <taxon>Gammaproteobacteria</taxon>
        <taxon>Moraxellales</taxon>
        <taxon>Moraxellaceae</taxon>
        <taxon>Acinetobacter</taxon>
    </lineage>
</organism>
<dbReference type="PATRIC" id="fig|1217656.3.peg.3294"/>
<dbReference type="AlphaFoldDB" id="N8Y517"/>
<dbReference type="EMBL" id="APPJ01000012">
    <property type="protein sequence ID" value="ENV16414.1"/>
    <property type="molecule type" value="Genomic_DNA"/>
</dbReference>
<proteinExistence type="predicted"/>
<evidence type="ECO:0000313" key="2">
    <source>
        <dbReference type="EMBL" id="ENV16414.1"/>
    </source>
</evidence>
<reference evidence="2 3" key="1">
    <citation type="submission" date="2013-02" db="EMBL/GenBank/DDBJ databases">
        <title>The Genome Sequence of Acinetobacter guillouiae NIPH 991.</title>
        <authorList>
            <consortium name="The Broad Institute Genome Sequencing Platform"/>
            <consortium name="The Broad Institute Genome Sequencing Center for Infectious Disease"/>
            <person name="Cerqueira G."/>
            <person name="Feldgarden M."/>
            <person name="Courvalin P."/>
            <person name="Perichon B."/>
            <person name="Grillot-Courvalin C."/>
            <person name="Clermont D."/>
            <person name="Rocha E."/>
            <person name="Yoon E.-J."/>
            <person name="Nemec A."/>
            <person name="Walker B."/>
            <person name="Young S.K."/>
            <person name="Zeng Q."/>
            <person name="Gargeya S."/>
            <person name="Fitzgerald M."/>
            <person name="Haas B."/>
            <person name="Abouelleil A."/>
            <person name="Alvarado L."/>
            <person name="Arachchi H.M."/>
            <person name="Berlin A.M."/>
            <person name="Chapman S.B."/>
            <person name="Dewar J."/>
            <person name="Goldberg J."/>
            <person name="Griggs A."/>
            <person name="Gujja S."/>
            <person name="Hansen M."/>
            <person name="Howarth C."/>
            <person name="Imamovic A."/>
            <person name="Larimer J."/>
            <person name="McCowan C."/>
            <person name="Murphy C."/>
            <person name="Neiman D."/>
            <person name="Pearson M."/>
            <person name="Priest M."/>
            <person name="Roberts A."/>
            <person name="Saif S."/>
            <person name="Shea T."/>
            <person name="Sisk P."/>
            <person name="Sykes S."/>
            <person name="Wortman J."/>
            <person name="Nusbaum C."/>
            <person name="Birren B."/>
        </authorList>
    </citation>
    <scope>NUCLEOTIDE SEQUENCE [LARGE SCALE GENOMIC DNA]</scope>
    <source>
        <strain evidence="2 3">NIPH 991</strain>
    </source>
</reference>
<dbReference type="InterPro" id="IPR056509">
    <property type="entry name" value="Imm33-like"/>
</dbReference>
<dbReference type="HOGENOM" id="CLU_150033_0_0_6"/>
<dbReference type="eggNOG" id="ENOG5032Y10">
    <property type="taxonomic scope" value="Bacteria"/>
</dbReference>